<dbReference type="EMBL" id="GBRH01191235">
    <property type="protein sequence ID" value="JAE06661.1"/>
    <property type="molecule type" value="Transcribed_RNA"/>
</dbReference>
<protein>
    <submittedName>
        <fullName evidence="1">Uncharacterized protein</fullName>
    </submittedName>
</protein>
<reference evidence="1" key="2">
    <citation type="journal article" date="2015" name="Data Brief">
        <title>Shoot transcriptome of the giant reed, Arundo donax.</title>
        <authorList>
            <person name="Barrero R.A."/>
            <person name="Guerrero F.D."/>
            <person name="Moolhuijzen P."/>
            <person name="Goolsby J.A."/>
            <person name="Tidwell J."/>
            <person name="Bellgard S.E."/>
            <person name="Bellgard M.I."/>
        </authorList>
    </citation>
    <scope>NUCLEOTIDE SEQUENCE</scope>
    <source>
        <tissue evidence="1">Shoot tissue taken approximately 20 cm above the soil surface</tissue>
    </source>
</reference>
<proteinExistence type="predicted"/>
<evidence type="ECO:0000313" key="1">
    <source>
        <dbReference type="EMBL" id="JAE06661.1"/>
    </source>
</evidence>
<accession>A0A0A9F968</accession>
<organism evidence="1">
    <name type="scientific">Arundo donax</name>
    <name type="common">Giant reed</name>
    <name type="synonym">Donax arundinaceus</name>
    <dbReference type="NCBI Taxonomy" id="35708"/>
    <lineage>
        <taxon>Eukaryota</taxon>
        <taxon>Viridiplantae</taxon>
        <taxon>Streptophyta</taxon>
        <taxon>Embryophyta</taxon>
        <taxon>Tracheophyta</taxon>
        <taxon>Spermatophyta</taxon>
        <taxon>Magnoliopsida</taxon>
        <taxon>Liliopsida</taxon>
        <taxon>Poales</taxon>
        <taxon>Poaceae</taxon>
        <taxon>PACMAD clade</taxon>
        <taxon>Arundinoideae</taxon>
        <taxon>Arundineae</taxon>
        <taxon>Arundo</taxon>
    </lineage>
</organism>
<name>A0A0A9F968_ARUDO</name>
<sequence length="53" mass="5493">MSIPPTTCICRHAAKAPGYMYPLSIASVVVLHNSPYAARATPFGAPFPCSASA</sequence>
<dbReference type="AlphaFoldDB" id="A0A0A9F968"/>
<reference evidence="1" key="1">
    <citation type="submission" date="2014-09" db="EMBL/GenBank/DDBJ databases">
        <authorList>
            <person name="Magalhaes I.L.F."/>
            <person name="Oliveira U."/>
            <person name="Santos F.R."/>
            <person name="Vidigal T.H.D.A."/>
            <person name="Brescovit A.D."/>
            <person name="Santos A.J."/>
        </authorList>
    </citation>
    <scope>NUCLEOTIDE SEQUENCE</scope>
    <source>
        <tissue evidence="1">Shoot tissue taken approximately 20 cm above the soil surface</tissue>
    </source>
</reference>